<reference evidence="3" key="1">
    <citation type="journal article" date="2019" name="Int. J. Syst. Evol. Microbiol.">
        <title>The Global Catalogue of Microorganisms (GCM) 10K type strain sequencing project: providing services to taxonomists for standard genome sequencing and annotation.</title>
        <authorList>
            <consortium name="The Broad Institute Genomics Platform"/>
            <consortium name="The Broad Institute Genome Sequencing Center for Infectious Disease"/>
            <person name="Wu L."/>
            <person name="Ma J."/>
        </authorList>
    </citation>
    <scope>NUCLEOTIDE SEQUENCE [LARGE SCALE GENOMIC DNA]</scope>
    <source>
        <strain evidence="3">CCUG 61485</strain>
    </source>
</reference>
<gene>
    <name evidence="2" type="ORF">ACFQ39_11195</name>
</gene>
<dbReference type="EMBL" id="JBHTMY010000003">
    <property type="protein sequence ID" value="MFD1316185.1"/>
    <property type="molecule type" value="Genomic_DNA"/>
</dbReference>
<organism evidence="2 3">
    <name type="scientific">Namhaeicola litoreus</name>
    <dbReference type="NCBI Taxonomy" id="1052145"/>
    <lineage>
        <taxon>Bacteria</taxon>
        <taxon>Pseudomonadati</taxon>
        <taxon>Bacteroidota</taxon>
        <taxon>Flavobacteriia</taxon>
        <taxon>Flavobacteriales</taxon>
        <taxon>Flavobacteriaceae</taxon>
        <taxon>Namhaeicola</taxon>
    </lineage>
</organism>
<protein>
    <submittedName>
        <fullName evidence="2">DUF5675 family protein</fullName>
    </submittedName>
</protein>
<comment type="caution">
    <text evidence="2">The sequence shown here is derived from an EMBL/GenBank/DDBJ whole genome shotgun (WGS) entry which is preliminary data.</text>
</comment>
<sequence>MFLELFRVYDEKGVNGTLFLNGKMLCHTIELPWKQNQVGISCIPEGTYDLSIRYTKKFGFHLRILNVFGRTNILIHPANNALKELKGCIAPVSILKAPGEGLFSIKATSILMHHIKYIKRANEQLKLIIKSSNHEYPRKN</sequence>
<keyword evidence="3" id="KW-1185">Reference proteome</keyword>
<dbReference type="Pfam" id="PF18925">
    <property type="entry name" value="DUF5675"/>
    <property type="match status" value="1"/>
</dbReference>
<dbReference type="Proteomes" id="UP001597201">
    <property type="component" value="Unassembled WGS sequence"/>
</dbReference>
<evidence type="ECO:0000313" key="2">
    <source>
        <dbReference type="EMBL" id="MFD1316185.1"/>
    </source>
</evidence>
<evidence type="ECO:0000259" key="1">
    <source>
        <dbReference type="Pfam" id="PF18925"/>
    </source>
</evidence>
<feature type="domain" description="DUF5675" evidence="1">
    <location>
        <begin position="5"/>
        <end position="116"/>
    </location>
</feature>
<accession>A0ABW3Y430</accession>
<proteinExistence type="predicted"/>
<evidence type="ECO:0000313" key="3">
    <source>
        <dbReference type="Proteomes" id="UP001597201"/>
    </source>
</evidence>
<dbReference type="InterPro" id="IPR043732">
    <property type="entry name" value="DUF5675"/>
</dbReference>
<name>A0ABW3Y430_9FLAO</name>
<dbReference type="RefSeq" id="WP_377178995.1">
    <property type="nucleotide sequence ID" value="NZ_JBHTMY010000003.1"/>
</dbReference>